<dbReference type="eggNOG" id="COG2963">
    <property type="taxonomic scope" value="Bacteria"/>
</dbReference>
<dbReference type="Proteomes" id="UP000030647">
    <property type="component" value="Unassembled WGS sequence"/>
</dbReference>
<protein>
    <recommendedName>
        <fullName evidence="4">Helix-turn-helix domain-containing protein</fullName>
    </recommendedName>
</protein>
<proteinExistence type="predicted"/>
<dbReference type="InterPro" id="IPR009057">
    <property type="entry name" value="Homeodomain-like_sf"/>
</dbReference>
<keyword evidence="3" id="KW-1185">Reference proteome</keyword>
<sequence>MVGDVARGKYKQWITPNGLGKLEEWAKQGYTDEQIAKKLGINRTTLYAWQKRYPDIVDALNRGKKVSDDKAEAALEKIIGGMVVKEKTYRMVKIDPDKVKARRAQYINAWKLDHESATENEIKDAMFAAVEKIPTMEKIQISQVEREVPPNVSALIFFLKNRRPDLYRDQGQADLAAAQVEKAKADARRANAEADIAELKQRLMSGDDAEKKLGDMLKKLDDAIGND</sequence>
<feature type="coiled-coil region" evidence="1">
    <location>
        <begin position="173"/>
        <end position="209"/>
    </location>
</feature>
<reference evidence="3" key="1">
    <citation type="journal article" date="2013" name="Genome Announc.">
        <title>Whole-Genome Sequencing of Lactobacillus shenzhenensis Strain LY-73T.</title>
        <authorList>
            <person name="Lin Z."/>
            <person name="Liu Z."/>
            <person name="Yang R."/>
            <person name="Zou Y."/>
            <person name="Wan D."/>
            <person name="Chen J."/>
            <person name="Guo M."/>
            <person name="Zhao J."/>
            <person name="Fang C."/>
            <person name="Yang R."/>
            <person name="Liu F."/>
        </authorList>
    </citation>
    <scope>NUCLEOTIDE SEQUENCE [LARGE SCALE GENOMIC DNA]</scope>
    <source>
        <strain evidence="3">LY-73</strain>
    </source>
</reference>
<dbReference type="OrthoDB" id="5868871at2"/>
<name>U4TPP4_9LACO</name>
<dbReference type="HOGENOM" id="CLU_120879_0_0_9"/>
<evidence type="ECO:0000313" key="3">
    <source>
        <dbReference type="Proteomes" id="UP000030647"/>
    </source>
</evidence>
<keyword evidence="1" id="KW-0175">Coiled coil</keyword>
<dbReference type="EMBL" id="KI271612">
    <property type="protein sequence ID" value="ERL63848.1"/>
    <property type="molecule type" value="Genomic_DNA"/>
</dbReference>
<organism evidence="2 3">
    <name type="scientific">Schleiferilactobacillus shenzhenensis LY-73</name>
    <dbReference type="NCBI Taxonomy" id="1231336"/>
    <lineage>
        <taxon>Bacteria</taxon>
        <taxon>Bacillati</taxon>
        <taxon>Bacillota</taxon>
        <taxon>Bacilli</taxon>
        <taxon>Lactobacillales</taxon>
        <taxon>Lactobacillaceae</taxon>
        <taxon>Schleiferilactobacillus</taxon>
    </lineage>
</organism>
<gene>
    <name evidence="2" type="ORF">L248_2141</name>
</gene>
<dbReference type="Gene3D" id="1.10.10.60">
    <property type="entry name" value="Homeodomain-like"/>
    <property type="match status" value="1"/>
</dbReference>
<evidence type="ECO:0000256" key="1">
    <source>
        <dbReference type="SAM" id="Coils"/>
    </source>
</evidence>
<dbReference type="AlphaFoldDB" id="U4TPP4"/>
<dbReference type="SUPFAM" id="SSF46689">
    <property type="entry name" value="Homeodomain-like"/>
    <property type="match status" value="1"/>
</dbReference>
<evidence type="ECO:0008006" key="4">
    <source>
        <dbReference type="Google" id="ProtNLM"/>
    </source>
</evidence>
<accession>U4TPP4</accession>
<dbReference type="Pfam" id="PF13384">
    <property type="entry name" value="HTH_23"/>
    <property type="match status" value="1"/>
</dbReference>
<evidence type="ECO:0000313" key="2">
    <source>
        <dbReference type="EMBL" id="ERL63848.1"/>
    </source>
</evidence>
<dbReference type="STRING" id="1231336.L248_2141"/>